<reference evidence="1 2" key="1">
    <citation type="submission" date="2018-02" db="EMBL/GenBank/DDBJ databases">
        <title>Draft genome sequences of four Legionella pneumophila clinical strains isolated in Ontario.</title>
        <authorList>
            <person name="Fortuna A."/>
            <person name="Ramnarine R."/>
            <person name="Li A."/>
            <person name="Frantz C."/>
            <person name="Mallo G."/>
        </authorList>
    </citation>
    <scope>NUCLEOTIDE SEQUENCE [LARGE SCALE GENOMIC DNA]</scope>
    <source>
        <strain evidence="1 2">LG61</strain>
    </source>
</reference>
<protein>
    <submittedName>
        <fullName evidence="1">Uncharacterized protein</fullName>
    </submittedName>
</protein>
<evidence type="ECO:0000313" key="1">
    <source>
        <dbReference type="EMBL" id="PPK30290.1"/>
    </source>
</evidence>
<sequence length="104" mass="11474">MSNPKWNLSISRTVILVIALFTSMVCAGAHFVGGIHTNAGDIGWYHPDYYNHDVINVGNYHPGYGWVAPVYATPTYIINNTGYNCQTVQQCDSDGNCIQSQNCD</sequence>
<proteinExistence type="predicted"/>
<dbReference type="AlphaFoldDB" id="A0A2S6EYP0"/>
<dbReference type="Proteomes" id="UP000239239">
    <property type="component" value="Unassembled WGS sequence"/>
</dbReference>
<gene>
    <name evidence="1" type="ORF">C3928_09500</name>
</gene>
<evidence type="ECO:0000313" key="2">
    <source>
        <dbReference type="Proteomes" id="UP000239239"/>
    </source>
</evidence>
<comment type="caution">
    <text evidence="1">The sequence shown here is derived from an EMBL/GenBank/DDBJ whole genome shotgun (WGS) entry which is preliminary data.</text>
</comment>
<dbReference type="RefSeq" id="WP_027227807.1">
    <property type="nucleotide sequence ID" value="NZ_CP017601.1"/>
</dbReference>
<dbReference type="OrthoDB" id="5641771at2"/>
<accession>A0A2S6EYP0</accession>
<name>A0A2S6EYP0_LEGPN</name>
<dbReference type="EMBL" id="PQWY01000012">
    <property type="protein sequence ID" value="PPK30290.1"/>
    <property type="molecule type" value="Genomic_DNA"/>
</dbReference>
<organism evidence="1 2">
    <name type="scientific">Legionella pneumophila</name>
    <dbReference type="NCBI Taxonomy" id="446"/>
    <lineage>
        <taxon>Bacteria</taxon>
        <taxon>Pseudomonadati</taxon>
        <taxon>Pseudomonadota</taxon>
        <taxon>Gammaproteobacteria</taxon>
        <taxon>Legionellales</taxon>
        <taxon>Legionellaceae</taxon>
        <taxon>Legionella</taxon>
    </lineage>
</organism>